<dbReference type="InterPro" id="IPR036361">
    <property type="entry name" value="SAP_dom_sf"/>
</dbReference>
<proteinExistence type="predicted"/>
<dbReference type="InterPro" id="IPR016194">
    <property type="entry name" value="SPOC-like_C_dom_sf"/>
</dbReference>
<dbReference type="GO" id="GO:0006303">
    <property type="term" value="P:double-strand break repair via nonhomologous end joining"/>
    <property type="evidence" value="ECO:0007669"/>
    <property type="project" value="InterPro"/>
</dbReference>
<dbReference type="Gene3D" id="1.10.1600.10">
    <property type="match status" value="1"/>
</dbReference>
<accession>A0A183B4K8</accession>
<protein>
    <submittedName>
        <fullName evidence="2">Ku_C domain-containing protein</fullName>
    </submittedName>
</protein>
<dbReference type="GO" id="GO:0042162">
    <property type="term" value="F:telomeric DNA binding"/>
    <property type="evidence" value="ECO:0007669"/>
    <property type="project" value="TreeGrafter"/>
</dbReference>
<dbReference type="AlphaFoldDB" id="A0A183B4K8"/>
<name>A0A183B4K8_9TREM</name>
<dbReference type="Pfam" id="PF03730">
    <property type="entry name" value="Ku_C"/>
    <property type="match status" value="1"/>
</dbReference>
<dbReference type="PANTHER" id="PTHR12604:SF2">
    <property type="entry name" value="X-RAY REPAIR CROSS-COMPLEMENTING PROTEIN 6"/>
    <property type="match status" value="1"/>
</dbReference>
<dbReference type="WBParaSite" id="ECPE_0001418301-mRNA-1">
    <property type="protein sequence ID" value="ECPE_0001418301-mRNA-1"/>
    <property type="gene ID" value="ECPE_0001418301"/>
</dbReference>
<dbReference type="PANTHER" id="PTHR12604">
    <property type="entry name" value="KU AUTOANTIGEN DNA HELICASE"/>
    <property type="match status" value="1"/>
</dbReference>
<evidence type="ECO:0000313" key="2">
    <source>
        <dbReference type="WBParaSite" id="ECPE_0001418301-mRNA-1"/>
    </source>
</evidence>
<reference evidence="2" key="1">
    <citation type="submission" date="2016-06" db="UniProtKB">
        <authorList>
            <consortium name="WormBaseParasite"/>
        </authorList>
    </citation>
    <scope>IDENTIFICATION</scope>
</reference>
<feature type="domain" description="Ku70/Ku80 C-terminal arm" evidence="1">
    <location>
        <begin position="9"/>
        <end position="79"/>
    </location>
</feature>
<sequence length="149" mass="16868">LVRKLMVPFSPKQISNPVLQRHYAAIEALALNREAIEDVPDHTIPNTAAIKRRAAKEIDAFKEACKLNELTAEKKCRLDTTESGRGRDAQITSTQFNLTEDELRKVVDENKLSKLTVPQLRQALHLLHCTPSGTKKADLMDQIKKYFSM</sequence>
<dbReference type="GO" id="GO:0003690">
    <property type="term" value="F:double-stranded DNA binding"/>
    <property type="evidence" value="ECO:0007669"/>
    <property type="project" value="TreeGrafter"/>
</dbReference>
<dbReference type="SUPFAM" id="SSF100939">
    <property type="entry name" value="SPOC domain-like"/>
    <property type="match status" value="1"/>
</dbReference>
<dbReference type="InterPro" id="IPR005160">
    <property type="entry name" value="Ku_C"/>
</dbReference>
<dbReference type="SUPFAM" id="SSF68906">
    <property type="entry name" value="SAP domain"/>
    <property type="match status" value="1"/>
</dbReference>
<dbReference type="GO" id="GO:0003678">
    <property type="term" value="F:DNA helicase activity"/>
    <property type="evidence" value="ECO:0007669"/>
    <property type="project" value="InterPro"/>
</dbReference>
<evidence type="ECO:0000259" key="1">
    <source>
        <dbReference type="Pfam" id="PF03730"/>
    </source>
</evidence>
<dbReference type="Gene3D" id="1.10.720.30">
    <property type="entry name" value="SAP domain"/>
    <property type="match status" value="1"/>
</dbReference>
<dbReference type="GO" id="GO:0000723">
    <property type="term" value="P:telomere maintenance"/>
    <property type="evidence" value="ECO:0007669"/>
    <property type="project" value="TreeGrafter"/>
</dbReference>
<dbReference type="GO" id="GO:0043564">
    <property type="term" value="C:Ku70:Ku80 complex"/>
    <property type="evidence" value="ECO:0007669"/>
    <property type="project" value="TreeGrafter"/>
</dbReference>
<organism evidence="2">
    <name type="scientific">Echinostoma caproni</name>
    <dbReference type="NCBI Taxonomy" id="27848"/>
    <lineage>
        <taxon>Eukaryota</taxon>
        <taxon>Metazoa</taxon>
        <taxon>Spiralia</taxon>
        <taxon>Lophotrochozoa</taxon>
        <taxon>Platyhelminthes</taxon>
        <taxon>Trematoda</taxon>
        <taxon>Digenea</taxon>
        <taxon>Plagiorchiida</taxon>
        <taxon>Echinostomata</taxon>
        <taxon>Echinostomatoidea</taxon>
        <taxon>Echinostomatidae</taxon>
        <taxon>Echinostoma</taxon>
    </lineage>
</organism>